<sequence length="103" mass="11714">MTIPKSTCIAVRHTAQRPLVLRQRTTVPKHDKPILFQESCLGLSDDQSKIVLRRYFERYSPSGTEWVEYAHTIPTADLIHWIMIHGQLRVEGSEDTSPAQASA</sequence>
<organism evidence="1 2">
    <name type="scientific">Pseudomonas ekonensis</name>
    <dbReference type="NCBI Taxonomy" id="2842353"/>
    <lineage>
        <taxon>Bacteria</taxon>
        <taxon>Pseudomonadati</taxon>
        <taxon>Pseudomonadota</taxon>
        <taxon>Gammaproteobacteria</taxon>
        <taxon>Pseudomonadales</taxon>
        <taxon>Pseudomonadaceae</taxon>
        <taxon>Pseudomonas</taxon>
    </lineage>
</organism>
<reference evidence="1 2" key="1">
    <citation type="submission" date="2021-06" db="EMBL/GenBank/DDBJ databases">
        <title>Updating the genus Pseudomonas: Description of 43 new species and partition of the Pseudomonas putida group.</title>
        <authorList>
            <person name="Girard L."/>
            <person name="Lood C."/>
            <person name="Vandamme P."/>
            <person name="Rokni-Zadeh H."/>
            <person name="Van Noort V."/>
            <person name="Hofte M."/>
            <person name="Lavigne R."/>
            <person name="De Mot R."/>
        </authorList>
    </citation>
    <scope>NUCLEOTIDE SEQUENCE [LARGE SCALE GENOMIC DNA]</scope>
    <source>
        <strain evidence="1 2">COR58</strain>
    </source>
</reference>
<evidence type="ECO:0000313" key="1">
    <source>
        <dbReference type="EMBL" id="MBV4458057.1"/>
    </source>
</evidence>
<dbReference type="Proteomes" id="UP000765224">
    <property type="component" value="Unassembled WGS sequence"/>
</dbReference>
<evidence type="ECO:0000313" key="2">
    <source>
        <dbReference type="Proteomes" id="UP000765224"/>
    </source>
</evidence>
<dbReference type="EMBL" id="JAHSTS010000001">
    <property type="protein sequence ID" value="MBV4458057.1"/>
    <property type="molecule type" value="Genomic_DNA"/>
</dbReference>
<keyword evidence="2" id="KW-1185">Reference proteome</keyword>
<comment type="caution">
    <text evidence="1">The sequence shown here is derived from an EMBL/GenBank/DDBJ whole genome shotgun (WGS) entry which is preliminary data.</text>
</comment>
<name>A0ABS6PDE6_9PSED</name>
<dbReference type="RefSeq" id="WP_217891672.1">
    <property type="nucleotide sequence ID" value="NZ_JAHSTS010000001.1"/>
</dbReference>
<accession>A0ABS6PDE6</accession>
<protein>
    <submittedName>
        <fullName evidence="1">Uncharacterized protein</fullName>
    </submittedName>
</protein>
<proteinExistence type="predicted"/>
<gene>
    <name evidence="1" type="ORF">KVG96_08870</name>
</gene>